<evidence type="ECO:0000256" key="2">
    <source>
        <dbReference type="SAM" id="MobiDB-lite"/>
    </source>
</evidence>
<dbReference type="AlphaFoldDB" id="K1QQE1"/>
<evidence type="ECO:0000313" key="3">
    <source>
        <dbReference type="EMBL" id="EKC31050.1"/>
    </source>
</evidence>
<accession>K1QQE1</accession>
<feature type="compositionally biased region" description="Polar residues" evidence="2">
    <location>
        <begin position="1"/>
        <end position="20"/>
    </location>
</feature>
<evidence type="ECO:0000256" key="1">
    <source>
        <dbReference type="SAM" id="Coils"/>
    </source>
</evidence>
<protein>
    <submittedName>
        <fullName evidence="3">Uncharacterized protein</fullName>
    </submittedName>
</protein>
<dbReference type="EMBL" id="JH818229">
    <property type="protein sequence ID" value="EKC31050.1"/>
    <property type="molecule type" value="Genomic_DNA"/>
</dbReference>
<gene>
    <name evidence="3" type="ORF">CGI_10016895</name>
</gene>
<sequence>MPHAGTPSNSNQEDTSSPPSIRQELLQRKEEEIIALRARIEQERTRQVDQEDEMQGLRERIRNMEREQQVQQDVHVQPLTTPPPPHVLQHATIKHSGPVKCATREVRWEDLRGTMVG</sequence>
<feature type="region of interest" description="Disordered" evidence="2">
    <location>
        <begin position="1"/>
        <end position="23"/>
    </location>
</feature>
<dbReference type="InParanoid" id="K1QQE1"/>
<organism evidence="3">
    <name type="scientific">Magallana gigas</name>
    <name type="common">Pacific oyster</name>
    <name type="synonym">Crassostrea gigas</name>
    <dbReference type="NCBI Taxonomy" id="29159"/>
    <lineage>
        <taxon>Eukaryota</taxon>
        <taxon>Metazoa</taxon>
        <taxon>Spiralia</taxon>
        <taxon>Lophotrochozoa</taxon>
        <taxon>Mollusca</taxon>
        <taxon>Bivalvia</taxon>
        <taxon>Autobranchia</taxon>
        <taxon>Pteriomorphia</taxon>
        <taxon>Ostreida</taxon>
        <taxon>Ostreoidea</taxon>
        <taxon>Ostreidae</taxon>
        <taxon>Magallana</taxon>
    </lineage>
</organism>
<name>K1QQE1_MAGGI</name>
<keyword evidence="1" id="KW-0175">Coiled coil</keyword>
<proteinExistence type="predicted"/>
<feature type="coiled-coil region" evidence="1">
    <location>
        <begin position="26"/>
        <end position="74"/>
    </location>
</feature>
<reference evidence="3" key="1">
    <citation type="journal article" date="2012" name="Nature">
        <title>The oyster genome reveals stress adaptation and complexity of shell formation.</title>
        <authorList>
            <person name="Zhang G."/>
            <person name="Fang X."/>
            <person name="Guo X."/>
            <person name="Li L."/>
            <person name="Luo R."/>
            <person name="Xu F."/>
            <person name="Yang P."/>
            <person name="Zhang L."/>
            <person name="Wang X."/>
            <person name="Qi H."/>
            <person name="Xiong Z."/>
            <person name="Que H."/>
            <person name="Xie Y."/>
            <person name="Holland P.W."/>
            <person name="Paps J."/>
            <person name="Zhu Y."/>
            <person name="Wu F."/>
            <person name="Chen Y."/>
            <person name="Wang J."/>
            <person name="Peng C."/>
            <person name="Meng J."/>
            <person name="Yang L."/>
            <person name="Liu J."/>
            <person name="Wen B."/>
            <person name="Zhang N."/>
            <person name="Huang Z."/>
            <person name="Zhu Q."/>
            <person name="Feng Y."/>
            <person name="Mount A."/>
            <person name="Hedgecock D."/>
            <person name="Xu Z."/>
            <person name="Liu Y."/>
            <person name="Domazet-Loso T."/>
            <person name="Du Y."/>
            <person name="Sun X."/>
            <person name="Zhang S."/>
            <person name="Liu B."/>
            <person name="Cheng P."/>
            <person name="Jiang X."/>
            <person name="Li J."/>
            <person name="Fan D."/>
            <person name="Wang W."/>
            <person name="Fu W."/>
            <person name="Wang T."/>
            <person name="Wang B."/>
            <person name="Zhang J."/>
            <person name="Peng Z."/>
            <person name="Li Y."/>
            <person name="Li N."/>
            <person name="Wang J."/>
            <person name="Chen M."/>
            <person name="He Y."/>
            <person name="Tan F."/>
            <person name="Song X."/>
            <person name="Zheng Q."/>
            <person name="Huang R."/>
            <person name="Yang H."/>
            <person name="Du X."/>
            <person name="Chen L."/>
            <person name="Yang M."/>
            <person name="Gaffney P.M."/>
            <person name="Wang S."/>
            <person name="Luo L."/>
            <person name="She Z."/>
            <person name="Ming Y."/>
            <person name="Huang W."/>
            <person name="Zhang S."/>
            <person name="Huang B."/>
            <person name="Zhang Y."/>
            <person name="Qu T."/>
            <person name="Ni P."/>
            <person name="Miao G."/>
            <person name="Wang J."/>
            <person name="Wang Q."/>
            <person name="Steinberg C.E."/>
            <person name="Wang H."/>
            <person name="Li N."/>
            <person name="Qian L."/>
            <person name="Zhang G."/>
            <person name="Li Y."/>
            <person name="Yang H."/>
            <person name="Liu X."/>
            <person name="Wang J."/>
            <person name="Yin Y."/>
            <person name="Wang J."/>
        </authorList>
    </citation>
    <scope>NUCLEOTIDE SEQUENCE [LARGE SCALE GENOMIC DNA]</scope>
    <source>
        <strain evidence="3">05x7-T-G4-1.051#20</strain>
    </source>
</reference>
<dbReference type="HOGENOM" id="CLU_2087113_0_0_1"/>